<evidence type="ECO:0000259" key="6">
    <source>
        <dbReference type="Pfam" id="PF01694"/>
    </source>
</evidence>
<dbReference type="Proteomes" id="UP000030185">
    <property type="component" value="Unassembled WGS sequence"/>
</dbReference>
<keyword evidence="8" id="KW-1185">Reference proteome</keyword>
<reference evidence="7 8" key="1">
    <citation type="submission" date="2014-09" db="EMBL/GenBank/DDBJ databases">
        <title>Sporocytophaga myxococcoides PG-01 genome sequencing.</title>
        <authorList>
            <person name="Liu L."/>
            <person name="Gao P.J."/>
            <person name="Chen G.J."/>
            <person name="Wang L.S."/>
        </authorList>
    </citation>
    <scope>NUCLEOTIDE SEQUENCE [LARGE SCALE GENOMIC DNA]</scope>
    <source>
        <strain evidence="7 8">PG-01</strain>
    </source>
</reference>
<dbReference type="STRING" id="153721.MYP_4525"/>
<evidence type="ECO:0000256" key="5">
    <source>
        <dbReference type="SAM" id="Phobius"/>
    </source>
</evidence>
<dbReference type="InterPro" id="IPR022764">
    <property type="entry name" value="Peptidase_S54_rhomboid_dom"/>
</dbReference>
<dbReference type="SUPFAM" id="SSF144091">
    <property type="entry name" value="Rhomboid-like"/>
    <property type="match status" value="1"/>
</dbReference>
<comment type="caution">
    <text evidence="7">The sequence shown here is derived from an EMBL/GenBank/DDBJ whole genome shotgun (WGS) entry which is preliminary data.</text>
</comment>
<proteinExistence type="predicted"/>
<feature type="transmembrane region" description="Helical" evidence="5">
    <location>
        <begin position="167"/>
        <end position="188"/>
    </location>
</feature>
<organism evidence="7 8">
    <name type="scientific">Sporocytophaga myxococcoides</name>
    <dbReference type="NCBI Taxonomy" id="153721"/>
    <lineage>
        <taxon>Bacteria</taxon>
        <taxon>Pseudomonadati</taxon>
        <taxon>Bacteroidota</taxon>
        <taxon>Cytophagia</taxon>
        <taxon>Cytophagales</taxon>
        <taxon>Cytophagaceae</taxon>
        <taxon>Sporocytophaga</taxon>
    </lineage>
</organism>
<accession>A0A098LK26</accession>
<feature type="transmembrane region" description="Helical" evidence="5">
    <location>
        <begin position="103"/>
        <end position="124"/>
    </location>
</feature>
<feature type="transmembrane region" description="Helical" evidence="5">
    <location>
        <begin position="131"/>
        <end position="155"/>
    </location>
</feature>
<evidence type="ECO:0000313" key="8">
    <source>
        <dbReference type="Proteomes" id="UP000030185"/>
    </source>
</evidence>
<keyword evidence="2 5" id="KW-0812">Transmembrane</keyword>
<evidence type="ECO:0000256" key="2">
    <source>
        <dbReference type="ARBA" id="ARBA00022692"/>
    </source>
</evidence>
<keyword evidence="7" id="KW-0378">Hydrolase</keyword>
<keyword evidence="4 5" id="KW-0472">Membrane</keyword>
<dbReference type="EMBL" id="BBLT01000012">
    <property type="protein sequence ID" value="GAL87295.1"/>
    <property type="molecule type" value="Genomic_DNA"/>
</dbReference>
<dbReference type="AlphaFoldDB" id="A0A098LK26"/>
<dbReference type="GO" id="GO:0016020">
    <property type="term" value="C:membrane"/>
    <property type="evidence" value="ECO:0007669"/>
    <property type="project" value="UniProtKB-SubCell"/>
</dbReference>
<gene>
    <name evidence="7" type="ORF">MYP_4525</name>
</gene>
<sequence length="202" mass="23002">MSITIILIIITVACSLYAWNNESVYSGWMLNPYMISNKKQYYRFITSGFIHADYMHLFFNMLSLFFFGDLLAAKMGVVEFVLLYLSAIVVSDLPSYFKNRNNHRYNSLGASGGVSAVIFGCILYEPVGMNICIFFALCMPGFIYAILFLIYSYFMGKRAGDHINHDAHLYGALFGVVFVLLEGDGNILQNFFQEIVRWPGLF</sequence>
<name>A0A098LK26_9BACT</name>
<keyword evidence="3 5" id="KW-1133">Transmembrane helix</keyword>
<keyword evidence="7" id="KW-0645">Protease</keyword>
<dbReference type="InterPro" id="IPR035952">
    <property type="entry name" value="Rhomboid-like_sf"/>
</dbReference>
<protein>
    <submittedName>
        <fullName evidence="7">Protease</fullName>
    </submittedName>
</protein>
<dbReference type="PANTHER" id="PTHR43066:SF5">
    <property type="entry name" value="RHOMBOID-LIKE PROTEIN 11, CHLOROPLASTIC-RELATED"/>
    <property type="match status" value="1"/>
</dbReference>
<evidence type="ECO:0000256" key="3">
    <source>
        <dbReference type="ARBA" id="ARBA00022989"/>
    </source>
</evidence>
<feature type="domain" description="Peptidase S54 rhomboid" evidence="6">
    <location>
        <begin position="39"/>
        <end position="181"/>
    </location>
</feature>
<dbReference type="GO" id="GO:0006508">
    <property type="term" value="P:proteolysis"/>
    <property type="evidence" value="ECO:0007669"/>
    <property type="project" value="UniProtKB-KW"/>
</dbReference>
<dbReference type="RefSeq" id="WP_045468483.1">
    <property type="nucleotide sequence ID" value="NZ_BBLT01000012.1"/>
</dbReference>
<dbReference type="eggNOG" id="COG0705">
    <property type="taxonomic scope" value="Bacteria"/>
</dbReference>
<dbReference type="Pfam" id="PF01694">
    <property type="entry name" value="Rhomboid"/>
    <property type="match status" value="1"/>
</dbReference>
<evidence type="ECO:0000256" key="4">
    <source>
        <dbReference type="ARBA" id="ARBA00023136"/>
    </source>
</evidence>
<evidence type="ECO:0000313" key="7">
    <source>
        <dbReference type="EMBL" id="GAL87295.1"/>
    </source>
</evidence>
<evidence type="ECO:0000256" key="1">
    <source>
        <dbReference type="ARBA" id="ARBA00004141"/>
    </source>
</evidence>
<dbReference type="OrthoDB" id="9807874at2"/>
<dbReference type="PANTHER" id="PTHR43066">
    <property type="entry name" value="RHOMBOID-RELATED PROTEIN"/>
    <property type="match status" value="1"/>
</dbReference>
<dbReference type="Gene3D" id="1.20.1540.10">
    <property type="entry name" value="Rhomboid-like"/>
    <property type="match status" value="1"/>
</dbReference>
<dbReference type="GO" id="GO:0004252">
    <property type="term" value="F:serine-type endopeptidase activity"/>
    <property type="evidence" value="ECO:0007669"/>
    <property type="project" value="InterPro"/>
</dbReference>
<comment type="subcellular location">
    <subcellularLocation>
        <location evidence="1">Membrane</location>
        <topology evidence="1">Multi-pass membrane protein</topology>
    </subcellularLocation>
</comment>